<feature type="transmembrane region" description="Helical" evidence="13">
    <location>
        <begin position="327"/>
        <end position="352"/>
    </location>
</feature>
<evidence type="ECO:0000256" key="10">
    <source>
        <dbReference type="ARBA" id="ARBA00023049"/>
    </source>
</evidence>
<keyword evidence="4" id="KW-0934">Plastid</keyword>
<keyword evidence="9 13" id="KW-1133">Transmembrane helix</keyword>
<dbReference type="AlphaFoldDB" id="A0A176VTP5"/>
<dbReference type="GO" id="GO:0006508">
    <property type="term" value="P:proteolysis"/>
    <property type="evidence" value="ECO:0007669"/>
    <property type="project" value="UniProtKB-KW"/>
</dbReference>
<evidence type="ECO:0000256" key="3">
    <source>
        <dbReference type="ARBA" id="ARBA00022528"/>
    </source>
</evidence>
<feature type="compositionally biased region" description="Low complexity" evidence="12">
    <location>
        <begin position="99"/>
        <end position="110"/>
    </location>
</feature>
<evidence type="ECO:0000256" key="2">
    <source>
        <dbReference type="ARBA" id="ARBA00007931"/>
    </source>
</evidence>
<evidence type="ECO:0000256" key="5">
    <source>
        <dbReference type="ARBA" id="ARBA00022670"/>
    </source>
</evidence>
<feature type="transmembrane region" description="Helical" evidence="13">
    <location>
        <begin position="471"/>
        <end position="496"/>
    </location>
</feature>
<proteinExistence type="inferred from homology"/>
<feature type="domain" description="Peptidase M50" evidence="14">
    <location>
        <begin position="278"/>
        <end position="461"/>
    </location>
</feature>
<evidence type="ECO:0000256" key="6">
    <source>
        <dbReference type="ARBA" id="ARBA00022692"/>
    </source>
</evidence>
<evidence type="ECO:0000313" key="16">
    <source>
        <dbReference type="Proteomes" id="UP000077202"/>
    </source>
</evidence>
<feature type="region of interest" description="Disordered" evidence="12">
    <location>
        <begin position="62"/>
        <end position="135"/>
    </location>
</feature>
<dbReference type="Pfam" id="PF02163">
    <property type="entry name" value="Peptidase_M50"/>
    <property type="match status" value="1"/>
</dbReference>
<evidence type="ECO:0000256" key="12">
    <source>
        <dbReference type="SAM" id="MobiDB-lite"/>
    </source>
</evidence>
<keyword evidence="7" id="KW-0378">Hydrolase</keyword>
<dbReference type="InterPro" id="IPR008915">
    <property type="entry name" value="Peptidase_M50"/>
</dbReference>
<organism evidence="15 16">
    <name type="scientific">Marchantia polymorpha subsp. ruderalis</name>
    <dbReference type="NCBI Taxonomy" id="1480154"/>
    <lineage>
        <taxon>Eukaryota</taxon>
        <taxon>Viridiplantae</taxon>
        <taxon>Streptophyta</taxon>
        <taxon>Embryophyta</taxon>
        <taxon>Marchantiophyta</taxon>
        <taxon>Marchantiopsida</taxon>
        <taxon>Marchantiidae</taxon>
        <taxon>Marchantiales</taxon>
        <taxon>Marchantiaceae</taxon>
        <taxon>Marchantia</taxon>
    </lineage>
</organism>
<evidence type="ECO:0000256" key="11">
    <source>
        <dbReference type="ARBA" id="ARBA00023136"/>
    </source>
</evidence>
<keyword evidence="16" id="KW-1185">Reference proteome</keyword>
<evidence type="ECO:0000256" key="4">
    <source>
        <dbReference type="ARBA" id="ARBA00022640"/>
    </source>
</evidence>
<evidence type="ECO:0000313" key="15">
    <source>
        <dbReference type="EMBL" id="OAE24170.1"/>
    </source>
</evidence>
<comment type="caution">
    <text evidence="15">The sequence shown here is derived from an EMBL/GenBank/DDBJ whole genome shotgun (WGS) entry which is preliminary data.</text>
</comment>
<gene>
    <name evidence="15" type="ORF">AXG93_2752s1860</name>
</gene>
<dbReference type="EMBL" id="LVLJ01002675">
    <property type="protein sequence ID" value="OAE24170.1"/>
    <property type="molecule type" value="Genomic_DNA"/>
</dbReference>
<name>A0A176VTP5_MARPO</name>
<keyword evidence="6 13" id="KW-0812">Transmembrane</keyword>
<dbReference type="InterPro" id="IPR044838">
    <property type="entry name" value="EGY1-like"/>
</dbReference>
<keyword evidence="3" id="KW-0150">Chloroplast</keyword>
<keyword evidence="5" id="KW-0645">Protease</keyword>
<sequence>MSVCQLAAAGLPILDAGGVLKKRFSSPNAGLRSCVSCVGNSSRWRSLGAALPRRRLGFTKEKRLKTSVQASAEDENKNNDTSESKKEETSMNETHDPSVKSSSSEPSNLSTEQAAEDDKVSMGSPLPGVKSSSETARLPKEVIDTLRDQVFGFDTFFVTGQEPYEGGVLFKGNLRGEAGKSYTKLEKRLQEKFGGKYRLFLLSNPTDERPVAVIVPKESLEPGPGAVPEWAAAGAFGLVCIFTILLRNAPTLQLALLTNNADPTLISEGLLGGAITAGVLLAHEAGHLYAAKQVGAKLSVPYFIPSWQLGSFGAITRITNIIRNRSGLLRLAAAGPLAGAFFGLTIILIGLLLPPGEGQGIVVDAGAFHDSLLVGGLVWGDAADFCFVSFYSRDMHLCISLFAVQHYSYTKLILGDTLQEGAKVSVNPIVLSAWAGLLINAINSIPVGELDGGRVVQALWGRKAWSRLTGVSVGLLGLTGIFNDVSLYWVVLIVFLQRGPITPQSDELTSPDQTDLALGVAVLLLGLLVYLPYPLAFSYVLPPLA</sequence>
<feature type="compositionally biased region" description="Basic and acidic residues" evidence="12">
    <location>
        <begin position="74"/>
        <end position="98"/>
    </location>
</feature>
<keyword evidence="10" id="KW-0482">Metalloprotease</keyword>
<evidence type="ECO:0000256" key="8">
    <source>
        <dbReference type="ARBA" id="ARBA00022946"/>
    </source>
</evidence>
<evidence type="ECO:0000256" key="1">
    <source>
        <dbReference type="ARBA" id="ARBA00004508"/>
    </source>
</evidence>
<keyword evidence="11 13" id="KW-0472">Membrane</keyword>
<dbReference type="GO" id="GO:0031969">
    <property type="term" value="C:chloroplast membrane"/>
    <property type="evidence" value="ECO:0007669"/>
    <property type="project" value="UniProtKB-SubCell"/>
</dbReference>
<keyword evidence="8" id="KW-0809">Transit peptide</keyword>
<feature type="transmembrane region" description="Helical" evidence="13">
    <location>
        <begin position="516"/>
        <end position="541"/>
    </location>
</feature>
<dbReference type="Proteomes" id="UP000077202">
    <property type="component" value="Unassembled WGS sequence"/>
</dbReference>
<evidence type="ECO:0000256" key="7">
    <source>
        <dbReference type="ARBA" id="ARBA00022801"/>
    </source>
</evidence>
<dbReference type="PANTHER" id="PTHR31412">
    <property type="entry name" value="ZINC METALLOPROTEASE EGY1"/>
    <property type="match status" value="1"/>
</dbReference>
<reference evidence="15" key="1">
    <citation type="submission" date="2016-03" db="EMBL/GenBank/DDBJ databases">
        <title>Mechanisms controlling the formation of the plant cell surface in tip-growing cells are functionally conserved among land plants.</title>
        <authorList>
            <person name="Honkanen S."/>
            <person name="Jones V.A."/>
            <person name="Morieri G."/>
            <person name="Champion C."/>
            <person name="Hetherington A.J."/>
            <person name="Kelly S."/>
            <person name="Saint-Marcoux D."/>
            <person name="Proust H."/>
            <person name="Prescott H."/>
            <person name="Dolan L."/>
        </authorList>
    </citation>
    <scope>NUCLEOTIDE SEQUENCE [LARGE SCALE GENOMIC DNA]</scope>
    <source>
        <tissue evidence="15">Whole gametophyte</tissue>
    </source>
</reference>
<comment type="similarity">
    <text evidence="2">Belongs to the peptidase M50B family.</text>
</comment>
<protein>
    <recommendedName>
        <fullName evidence="14">Peptidase M50 domain-containing protein</fullName>
    </recommendedName>
</protein>
<comment type="subcellular location">
    <subcellularLocation>
        <location evidence="1">Plastid</location>
        <location evidence="1">Chloroplast membrane</location>
        <topology evidence="1">Multi-pass membrane protein</topology>
    </subcellularLocation>
</comment>
<accession>A0A176VTP5</accession>
<evidence type="ECO:0000259" key="14">
    <source>
        <dbReference type="Pfam" id="PF02163"/>
    </source>
</evidence>
<dbReference type="PANTHER" id="PTHR31412:SF5">
    <property type="entry name" value="ZINC METALLOPROTEASE EGY2, CHLOROPLASTIC-RELATED"/>
    <property type="match status" value="1"/>
</dbReference>
<evidence type="ECO:0000256" key="9">
    <source>
        <dbReference type="ARBA" id="ARBA00022989"/>
    </source>
</evidence>
<dbReference type="GO" id="GO:0008237">
    <property type="term" value="F:metallopeptidase activity"/>
    <property type="evidence" value="ECO:0007669"/>
    <property type="project" value="UniProtKB-KW"/>
</dbReference>
<evidence type="ECO:0000256" key="13">
    <source>
        <dbReference type="SAM" id="Phobius"/>
    </source>
</evidence>